<feature type="domain" description="NFACT RNA-binding" evidence="2">
    <location>
        <begin position="421"/>
        <end position="505"/>
    </location>
</feature>
<dbReference type="GO" id="GO:0072344">
    <property type="term" value="P:rescue of stalled ribosome"/>
    <property type="evidence" value="ECO:0007669"/>
    <property type="project" value="TreeGrafter"/>
</dbReference>
<protein>
    <submittedName>
        <fullName evidence="3">Fibronectin-binding A domain protein</fullName>
    </submittedName>
</protein>
<accession>E8T5J5</accession>
<dbReference type="Gene3D" id="2.30.310.10">
    <property type="entry name" value="ibrinogen binding protein from staphylococcus aureus domain"/>
    <property type="match status" value="1"/>
</dbReference>
<evidence type="ECO:0000313" key="4">
    <source>
        <dbReference type="Proteomes" id="UP000006362"/>
    </source>
</evidence>
<feature type="coiled-coil region" evidence="1">
    <location>
        <begin position="347"/>
        <end position="398"/>
    </location>
</feature>
<dbReference type="eggNOG" id="COG1293">
    <property type="taxonomic scope" value="Bacteria"/>
</dbReference>
<dbReference type="STRING" id="648996.Theam_0498"/>
<gene>
    <name evidence="3" type="ordered locus">Theam_0498</name>
</gene>
<dbReference type="GO" id="GO:0043023">
    <property type="term" value="F:ribosomal large subunit binding"/>
    <property type="evidence" value="ECO:0007669"/>
    <property type="project" value="TreeGrafter"/>
</dbReference>
<sequence>MDYLFIEKLSGELNRLLRKGKIREVRVEGNLVSVGVGKLWLNLYFGNPNAAFVSEEPKAKRGTRKLPVEGSFIKSVNLPTTDRVLEIELVKLSLSGQPTVSYLVIELTGKNANFFVLNGERRIIYQLKEVKSSVRPLKPGELYQLPPNDKKPFEELKFGEVTPKGVEKKLYKFVAGLSPLNAKEIAHIFKETKKLTVAYATFMEKHAKSDKSYLYYQNGKPKFMTTFRYGSLEGLPFKEFSGHNPYSDCWRTFFEEAVEERELENLKREILKRLAKREKALREELREYENPEKIEAEALKAKKLGELLKYNLHLVKPGSRKAHVTDYETGETVTVELDPALSPRQNLENYFKKYRKLSRKLQRAKETAQKLKTELLLVSLLKERVEKAENREELLLLEQPQKEKSSKGLPIAAYTLPSGRKLLVGKNSSGNELLLRLASPHDYWFHAREVPGSHVILKVERGKEPSEEELLTAASAAAYFSKGRESGKVKVDFTKVKYVRKPPGTRKGFVTYKNETTVTVTPEKFEREVLKGKAPEGGRN</sequence>
<dbReference type="KEGG" id="tam:Theam_0498"/>
<organism evidence="3 4">
    <name type="scientific">Thermovibrio ammonificans (strain DSM 15698 / JCM 12110 / HB-1)</name>
    <dbReference type="NCBI Taxonomy" id="648996"/>
    <lineage>
        <taxon>Bacteria</taxon>
        <taxon>Pseudomonadati</taxon>
        <taxon>Aquificota</taxon>
        <taxon>Aquificia</taxon>
        <taxon>Desulfurobacteriales</taxon>
        <taxon>Desulfurobacteriaceae</taxon>
        <taxon>Thermovibrio</taxon>
    </lineage>
</organism>
<dbReference type="Proteomes" id="UP000006362">
    <property type="component" value="Chromosome"/>
</dbReference>
<dbReference type="InterPro" id="IPR051608">
    <property type="entry name" value="RQC_Subunit_NEMF"/>
</dbReference>
<evidence type="ECO:0000256" key="1">
    <source>
        <dbReference type="SAM" id="Coils"/>
    </source>
</evidence>
<dbReference type="EMBL" id="CP002444">
    <property type="protein sequence ID" value="ADU96470.1"/>
    <property type="molecule type" value="Genomic_DNA"/>
</dbReference>
<dbReference type="HOGENOM" id="CLU_022481_1_0_0"/>
<dbReference type="PANTHER" id="PTHR15239:SF6">
    <property type="entry name" value="RIBOSOME QUALITY CONTROL COMPLEX SUBUNIT NEMF"/>
    <property type="match status" value="1"/>
</dbReference>
<proteinExistence type="predicted"/>
<dbReference type="Pfam" id="PF05833">
    <property type="entry name" value="NFACT_N"/>
    <property type="match status" value="1"/>
</dbReference>
<dbReference type="GO" id="GO:1990112">
    <property type="term" value="C:RQC complex"/>
    <property type="evidence" value="ECO:0007669"/>
    <property type="project" value="TreeGrafter"/>
</dbReference>
<evidence type="ECO:0000259" key="2">
    <source>
        <dbReference type="Pfam" id="PF05670"/>
    </source>
</evidence>
<dbReference type="InterPro" id="IPR008532">
    <property type="entry name" value="NFACT_RNA-bd"/>
</dbReference>
<feature type="coiled-coil region" evidence="1">
    <location>
        <begin position="263"/>
        <end position="291"/>
    </location>
</feature>
<dbReference type="OrthoDB" id="9766163at2"/>
<keyword evidence="1" id="KW-0175">Coiled coil</keyword>
<dbReference type="AlphaFoldDB" id="E8T5J5"/>
<dbReference type="PANTHER" id="PTHR15239">
    <property type="entry name" value="NUCLEAR EXPORT MEDIATOR FACTOR NEMF"/>
    <property type="match status" value="1"/>
</dbReference>
<reference evidence="3" key="1">
    <citation type="submission" date="2011-01" db="EMBL/GenBank/DDBJ databases">
        <title>Complete sequence of chromosome of Thermovibrio ammonificans HB-1.</title>
        <authorList>
            <consortium name="US DOE Joint Genome Institute"/>
            <person name="Lucas S."/>
            <person name="Copeland A."/>
            <person name="Lapidus A."/>
            <person name="Cheng J.-F."/>
            <person name="Goodwin L."/>
            <person name="Pitluck S."/>
            <person name="Davenport K."/>
            <person name="Detter J.C."/>
            <person name="Han C."/>
            <person name="Tapia R."/>
            <person name="Land M."/>
            <person name="Hauser L."/>
            <person name="Kyrpides N."/>
            <person name="Ivanova N."/>
            <person name="Ovchinnikova G."/>
            <person name="Vetriani C."/>
            <person name="Woyke T."/>
        </authorList>
    </citation>
    <scope>NUCLEOTIDE SEQUENCE [LARGE SCALE GENOMIC DNA]</scope>
    <source>
        <strain evidence="3">HB-1</strain>
    </source>
</reference>
<keyword evidence="4" id="KW-1185">Reference proteome</keyword>
<evidence type="ECO:0000313" key="3">
    <source>
        <dbReference type="EMBL" id="ADU96470.1"/>
    </source>
</evidence>
<dbReference type="Pfam" id="PF05670">
    <property type="entry name" value="NFACT-R_1"/>
    <property type="match status" value="1"/>
</dbReference>
<name>E8T5J5_THEA1</name>
<dbReference type="RefSeq" id="WP_013537256.1">
    <property type="nucleotide sequence ID" value="NC_014926.1"/>
</dbReference>
<dbReference type="GO" id="GO:0000049">
    <property type="term" value="F:tRNA binding"/>
    <property type="evidence" value="ECO:0007669"/>
    <property type="project" value="TreeGrafter"/>
</dbReference>